<accession>A0A8B9U793</accession>
<dbReference type="Gene3D" id="3.30.40.10">
    <property type="entry name" value="Zinc/RING finger domain, C3HC4 (zinc finger)"/>
    <property type="match status" value="1"/>
</dbReference>
<dbReference type="Pfam" id="PF13639">
    <property type="entry name" value="zf-RING_2"/>
    <property type="match status" value="1"/>
</dbReference>
<proteinExistence type="predicted"/>
<evidence type="ECO:0000256" key="1">
    <source>
        <dbReference type="ARBA" id="ARBA00022723"/>
    </source>
</evidence>
<reference evidence="6" key="2">
    <citation type="submission" date="2025-09" db="UniProtKB">
        <authorList>
            <consortium name="Ensembl"/>
        </authorList>
    </citation>
    <scope>IDENTIFICATION</scope>
</reference>
<dbReference type="PANTHER" id="PTHR12109">
    <property type="entry name" value="RING FINGER PROTEIN 141-RELATED"/>
    <property type="match status" value="1"/>
</dbReference>
<dbReference type="PROSITE" id="PS00518">
    <property type="entry name" value="ZF_RING_1"/>
    <property type="match status" value="1"/>
</dbReference>
<dbReference type="AlphaFoldDB" id="A0A8B9U793"/>
<dbReference type="InterPro" id="IPR017907">
    <property type="entry name" value="Znf_RING_CS"/>
</dbReference>
<evidence type="ECO:0000259" key="5">
    <source>
        <dbReference type="PROSITE" id="PS50089"/>
    </source>
</evidence>
<evidence type="ECO:0000313" key="7">
    <source>
        <dbReference type="Proteomes" id="UP000694549"/>
    </source>
</evidence>
<keyword evidence="1" id="KW-0479">Metal-binding</keyword>
<name>A0A8B9U793_9AVES</name>
<sequence length="88" mass="9762">TSGEQEQREENPGDEPCPICLGPLSSAARIKPCRHSFCQECIQLWAAENDTCPLCRGPIVAVVRLARRPRESKVALKTIKLAEFAKDQ</sequence>
<organism evidence="6 7">
    <name type="scientific">Anas zonorhyncha</name>
    <name type="common">Eastern spot-billed duck</name>
    <dbReference type="NCBI Taxonomy" id="75864"/>
    <lineage>
        <taxon>Eukaryota</taxon>
        <taxon>Metazoa</taxon>
        <taxon>Chordata</taxon>
        <taxon>Craniata</taxon>
        <taxon>Vertebrata</taxon>
        <taxon>Euteleostomi</taxon>
        <taxon>Archelosauria</taxon>
        <taxon>Archosauria</taxon>
        <taxon>Dinosauria</taxon>
        <taxon>Saurischia</taxon>
        <taxon>Theropoda</taxon>
        <taxon>Coelurosauria</taxon>
        <taxon>Aves</taxon>
        <taxon>Neognathae</taxon>
        <taxon>Galloanserae</taxon>
        <taxon>Anseriformes</taxon>
        <taxon>Anatidae</taxon>
        <taxon>Anatinae</taxon>
        <taxon>Anas</taxon>
    </lineage>
</organism>
<reference evidence="6" key="1">
    <citation type="submission" date="2025-08" db="UniProtKB">
        <authorList>
            <consortium name="Ensembl"/>
        </authorList>
    </citation>
    <scope>IDENTIFICATION</scope>
</reference>
<dbReference type="GO" id="GO:0008270">
    <property type="term" value="F:zinc ion binding"/>
    <property type="evidence" value="ECO:0007669"/>
    <property type="project" value="UniProtKB-KW"/>
</dbReference>
<evidence type="ECO:0000256" key="3">
    <source>
        <dbReference type="ARBA" id="ARBA00022833"/>
    </source>
</evidence>
<dbReference type="InterPro" id="IPR013083">
    <property type="entry name" value="Znf_RING/FYVE/PHD"/>
</dbReference>
<dbReference type="SMART" id="SM00184">
    <property type="entry name" value="RING"/>
    <property type="match status" value="1"/>
</dbReference>
<evidence type="ECO:0000313" key="6">
    <source>
        <dbReference type="Ensembl" id="ENSAZOP00000005042.1"/>
    </source>
</evidence>
<keyword evidence="3" id="KW-0862">Zinc</keyword>
<protein>
    <recommendedName>
        <fullName evidence="5">RING-type domain-containing protein</fullName>
    </recommendedName>
</protein>
<evidence type="ECO:0000256" key="4">
    <source>
        <dbReference type="PROSITE-ProRule" id="PRU00175"/>
    </source>
</evidence>
<dbReference type="InterPro" id="IPR001841">
    <property type="entry name" value="Znf_RING"/>
</dbReference>
<evidence type="ECO:0000256" key="2">
    <source>
        <dbReference type="ARBA" id="ARBA00022771"/>
    </source>
</evidence>
<dbReference type="PROSITE" id="PS50089">
    <property type="entry name" value="ZF_RING_2"/>
    <property type="match status" value="1"/>
</dbReference>
<feature type="domain" description="RING-type" evidence="5">
    <location>
        <begin position="17"/>
        <end position="56"/>
    </location>
</feature>
<keyword evidence="2 4" id="KW-0863">Zinc-finger</keyword>
<keyword evidence="7" id="KW-1185">Reference proteome</keyword>
<dbReference type="Ensembl" id="ENSAZOT00000005375.1">
    <property type="protein sequence ID" value="ENSAZOP00000005042.1"/>
    <property type="gene ID" value="ENSAZOG00000003235.1"/>
</dbReference>
<dbReference type="Proteomes" id="UP000694549">
    <property type="component" value="Unplaced"/>
</dbReference>
<dbReference type="InterPro" id="IPR047126">
    <property type="entry name" value="RNF141-like"/>
</dbReference>
<dbReference type="SUPFAM" id="SSF57850">
    <property type="entry name" value="RING/U-box"/>
    <property type="match status" value="1"/>
</dbReference>